<sequence>MKIQLLRGVLFCCLLGGALSIGPGKLFGFSAEGIQRLQSDEDPEPGQEPETRPGHQPGTSHEGEQEPGAPKGPSEPPFLPEPYFPEMPQFQPDEPYVP</sequence>
<proteinExistence type="predicted"/>
<dbReference type="AlphaFoldDB" id="A0A5E6M7P6"/>
<protein>
    <submittedName>
        <fullName evidence="2">Uncharacterized protein</fullName>
    </submittedName>
</protein>
<dbReference type="EMBL" id="CABFVA020000002">
    <property type="protein sequence ID" value="VVM04407.1"/>
    <property type="molecule type" value="Genomic_DNA"/>
</dbReference>
<dbReference type="RefSeq" id="WP_142658959.1">
    <property type="nucleotide sequence ID" value="NZ_CABFVA020000002.1"/>
</dbReference>
<dbReference type="OrthoDB" id="9914636at2"/>
<feature type="region of interest" description="Disordered" evidence="1">
    <location>
        <begin position="32"/>
        <end position="98"/>
    </location>
</feature>
<keyword evidence="3" id="KW-1185">Reference proteome</keyword>
<reference evidence="2 3" key="1">
    <citation type="submission" date="2019-09" db="EMBL/GenBank/DDBJ databases">
        <authorList>
            <person name="Cremers G."/>
        </authorList>
    </citation>
    <scope>NUCLEOTIDE SEQUENCE [LARGE SCALE GENOMIC DNA]</scope>
    <source>
        <strain evidence="2">4A</strain>
    </source>
</reference>
<evidence type="ECO:0000256" key="1">
    <source>
        <dbReference type="SAM" id="MobiDB-lite"/>
    </source>
</evidence>
<organism evidence="2 3">
    <name type="scientific">Methylacidimicrobium tartarophylax</name>
    <dbReference type="NCBI Taxonomy" id="1041768"/>
    <lineage>
        <taxon>Bacteria</taxon>
        <taxon>Pseudomonadati</taxon>
        <taxon>Verrucomicrobiota</taxon>
        <taxon>Methylacidimicrobium</taxon>
    </lineage>
</organism>
<evidence type="ECO:0000313" key="2">
    <source>
        <dbReference type="EMBL" id="VVM04407.1"/>
    </source>
</evidence>
<gene>
    <name evidence="2" type="ORF">MAMT_00070</name>
</gene>
<accession>A0A5E6M7P6</accession>
<evidence type="ECO:0000313" key="3">
    <source>
        <dbReference type="Proteomes" id="UP000334923"/>
    </source>
</evidence>
<dbReference type="Proteomes" id="UP000334923">
    <property type="component" value="Unassembled WGS sequence"/>
</dbReference>
<name>A0A5E6M7P6_9BACT</name>
<feature type="compositionally biased region" description="Pro residues" evidence="1">
    <location>
        <begin position="73"/>
        <end position="85"/>
    </location>
</feature>